<sequence>MELGYLFSDIDAQSVGLWRDGFVAYMAVINKGREDDLDNVSEFSCFLEDDSSEYDTEEYTSSEEYDSEEESSSGEGKEESRRNSSRGSHRMSSRGSSRLSSRESHRMSSRGSRRTSSRESTSRESVRQLKAAKEEEEDQGDVFKFRGKMARIIRQERSMRHPVIWNDDETNFWLSLVDMGYFKDNFKERKNASLTPEVMLSIRDKKQLEQVFTLDNPERRMQQFFFHINRICKFFCPEGRELALDNREEIQAKYDSYVLTTDSAKVIQREFRAWYHAFNEKRYKKRRAREIVPATTSSEIFFHINTLIEIHLSAYFEKANAVCVLNAGRGDLFLAVFMYVNRIHPNVKKMYAVEGDEESAIVTRARVRDVEEDIFQELFESALDDITMTIEREQYARVFPFELDEIEFAPFPPNAPPSIYILDFSQIPFKEREQALCRLLKDVVTIGSRGDNETIRLPTLVIFAPVFMQLDDESIRMFTIQTKIRTTVPPSYKPCVLHVITPNAHHSN</sequence>
<feature type="compositionally biased region" description="Basic residues" evidence="1">
    <location>
        <begin position="83"/>
        <end position="92"/>
    </location>
</feature>
<feature type="region of interest" description="Disordered" evidence="1">
    <location>
        <begin position="48"/>
        <end position="139"/>
    </location>
</feature>
<evidence type="ECO:0000256" key="1">
    <source>
        <dbReference type="SAM" id="MobiDB-lite"/>
    </source>
</evidence>
<reference evidence="2" key="1">
    <citation type="submission" date="2021-01" db="EMBL/GenBank/DDBJ databases">
        <authorList>
            <person name="Corre E."/>
            <person name="Pelletier E."/>
            <person name="Niang G."/>
            <person name="Scheremetjew M."/>
            <person name="Finn R."/>
            <person name="Kale V."/>
            <person name="Holt S."/>
            <person name="Cochrane G."/>
            <person name="Meng A."/>
            <person name="Brown T."/>
            <person name="Cohen L."/>
        </authorList>
    </citation>
    <scope>NUCLEOTIDE SEQUENCE</scope>
    <source>
        <strain evidence="2">NY070348D</strain>
    </source>
</reference>
<organism evidence="2">
    <name type="scientific">Mucochytrium quahogii</name>
    <dbReference type="NCBI Taxonomy" id="96639"/>
    <lineage>
        <taxon>Eukaryota</taxon>
        <taxon>Sar</taxon>
        <taxon>Stramenopiles</taxon>
        <taxon>Bigyra</taxon>
        <taxon>Labyrinthulomycetes</taxon>
        <taxon>Thraustochytrida</taxon>
        <taxon>Thraustochytriidae</taxon>
        <taxon>Mucochytrium</taxon>
    </lineage>
</organism>
<protein>
    <submittedName>
        <fullName evidence="2">Uncharacterized protein</fullName>
    </submittedName>
</protein>
<evidence type="ECO:0000313" key="2">
    <source>
        <dbReference type="EMBL" id="CAD9663139.1"/>
    </source>
</evidence>
<feature type="compositionally biased region" description="Acidic residues" evidence="1">
    <location>
        <begin position="48"/>
        <end position="72"/>
    </location>
</feature>
<dbReference type="AlphaFoldDB" id="A0A7S2W2I1"/>
<accession>A0A7S2W2I1</accession>
<feature type="compositionally biased region" description="Basic and acidic residues" evidence="1">
    <location>
        <begin position="116"/>
        <end position="133"/>
    </location>
</feature>
<proteinExistence type="predicted"/>
<name>A0A7S2W2I1_9STRA</name>
<dbReference type="EMBL" id="HBHK01000972">
    <property type="protein sequence ID" value="CAD9663139.1"/>
    <property type="molecule type" value="Transcribed_RNA"/>
</dbReference>
<gene>
    <name evidence="2" type="ORF">QSP1433_LOCUS552</name>
</gene>